<dbReference type="AlphaFoldDB" id="A0A1C2DH72"/>
<evidence type="ECO:0008006" key="3">
    <source>
        <dbReference type="Google" id="ProtNLM"/>
    </source>
</evidence>
<protein>
    <recommendedName>
        <fullName evidence="3">Lipoprotein</fullName>
    </recommendedName>
</protein>
<evidence type="ECO:0000313" key="2">
    <source>
        <dbReference type="Proteomes" id="UP000095143"/>
    </source>
</evidence>
<dbReference type="Proteomes" id="UP000095143">
    <property type="component" value="Unassembled WGS sequence"/>
</dbReference>
<evidence type="ECO:0000313" key="1">
    <source>
        <dbReference type="EMBL" id="OCX14077.1"/>
    </source>
</evidence>
<comment type="caution">
    <text evidence="1">The sequence shown here is derived from an EMBL/GenBank/DDBJ whole genome shotgun (WGS) entry which is preliminary data.</text>
</comment>
<gene>
    <name evidence="1" type="ORF">BBI10_21240</name>
</gene>
<accession>A0A1C2DH72</accession>
<dbReference type="OrthoDB" id="8890083at2"/>
<sequence>MSREGLCLKVLLPCVATVLSISGCAKDYSMAPSPSGEQVKIAIKVPEELEVTPLRVMYRSAICERVTHDGDGRPEKLEGYNSIDVKLSHQNNESFYEADLFVSGGGLCEWRLSNVLFEVSYRVPNRFGENVGSGGGGGVIVIFDHNDPQLRTSGLMKVKGADLTIIKDYYPWVKDSYSGGYIKRAGLAGEARSYLTYEAREARSVYFEAVLHSDYVVSSTAPKKHKVGEFITFKYPDGTVESDRRSEPNFKKMQEIRLAAEANK</sequence>
<name>A0A1C2DH72_9PSED</name>
<dbReference type="PROSITE" id="PS51257">
    <property type="entry name" value="PROKAR_LIPOPROTEIN"/>
    <property type="match status" value="1"/>
</dbReference>
<dbReference type="EMBL" id="MDEN01000068">
    <property type="protein sequence ID" value="OCX14077.1"/>
    <property type="molecule type" value="Genomic_DNA"/>
</dbReference>
<proteinExistence type="predicted"/>
<organism evidence="1 2">
    <name type="scientific">Pseudomonas graminis</name>
    <dbReference type="NCBI Taxonomy" id="158627"/>
    <lineage>
        <taxon>Bacteria</taxon>
        <taxon>Pseudomonadati</taxon>
        <taxon>Pseudomonadota</taxon>
        <taxon>Gammaproteobacteria</taxon>
        <taxon>Pseudomonadales</taxon>
        <taxon>Pseudomonadaceae</taxon>
        <taxon>Pseudomonas</taxon>
    </lineage>
</organism>
<reference evidence="1 2" key="1">
    <citation type="submission" date="2016-08" db="EMBL/GenBank/DDBJ databases">
        <title>Whole genome sequence of Pseudomonas graminis strain UASWS1507, a potential biological control agent for agriculture.</title>
        <authorList>
            <person name="Crovadore J."/>
            <person name="Calmin G."/>
            <person name="Chablais R."/>
            <person name="Cochard B."/>
            <person name="Lefort F."/>
        </authorList>
    </citation>
    <scope>NUCLEOTIDE SEQUENCE [LARGE SCALE GENOMIC DNA]</scope>
    <source>
        <strain evidence="1 2">UASWS1507</strain>
    </source>
</reference>